<evidence type="ECO:0000313" key="2">
    <source>
        <dbReference type="Proteomes" id="UP001283361"/>
    </source>
</evidence>
<proteinExistence type="predicted"/>
<dbReference type="Proteomes" id="UP001283361">
    <property type="component" value="Unassembled WGS sequence"/>
</dbReference>
<keyword evidence="2" id="KW-1185">Reference proteome</keyword>
<sequence length="76" mass="8408">MTRGRKEVGGEGRTNNGVKDILYDIVVEGHDKQRSGFPPAEAGQDSLSCDNDLCLRTESRRVKSQHCKIRILDHGG</sequence>
<gene>
    <name evidence="1" type="ORF">RRG08_058980</name>
</gene>
<organism evidence="1 2">
    <name type="scientific">Elysia crispata</name>
    <name type="common">lettuce slug</name>
    <dbReference type="NCBI Taxonomy" id="231223"/>
    <lineage>
        <taxon>Eukaryota</taxon>
        <taxon>Metazoa</taxon>
        <taxon>Spiralia</taxon>
        <taxon>Lophotrochozoa</taxon>
        <taxon>Mollusca</taxon>
        <taxon>Gastropoda</taxon>
        <taxon>Heterobranchia</taxon>
        <taxon>Euthyneura</taxon>
        <taxon>Panpulmonata</taxon>
        <taxon>Sacoglossa</taxon>
        <taxon>Placobranchoidea</taxon>
        <taxon>Plakobranchidae</taxon>
        <taxon>Elysia</taxon>
    </lineage>
</organism>
<dbReference type="EMBL" id="JAWDGP010000992">
    <property type="protein sequence ID" value="KAK3795756.1"/>
    <property type="molecule type" value="Genomic_DNA"/>
</dbReference>
<name>A0AAE1AYP5_9GAST</name>
<accession>A0AAE1AYP5</accession>
<dbReference type="AlphaFoldDB" id="A0AAE1AYP5"/>
<comment type="caution">
    <text evidence="1">The sequence shown here is derived from an EMBL/GenBank/DDBJ whole genome shotgun (WGS) entry which is preliminary data.</text>
</comment>
<protein>
    <submittedName>
        <fullName evidence="1">Uncharacterized protein</fullName>
    </submittedName>
</protein>
<evidence type="ECO:0000313" key="1">
    <source>
        <dbReference type="EMBL" id="KAK3795756.1"/>
    </source>
</evidence>
<reference evidence="1" key="1">
    <citation type="journal article" date="2023" name="G3 (Bethesda)">
        <title>A reference genome for the long-term kleptoplast-retaining sea slug Elysia crispata morphotype clarki.</title>
        <authorList>
            <person name="Eastman K.E."/>
            <person name="Pendleton A.L."/>
            <person name="Shaikh M.A."/>
            <person name="Suttiyut T."/>
            <person name="Ogas R."/>
            <person name="Tomko P."/>
            <person name="Gavelis G."/>
            <person name="Widhalm J.R."/>
            <person name="Wisecaver J.H."/>
        </authorList>
    </citation>
    <scope>NUCLEOTIDE SEQUENCE</scope>
    <source>
        <strain evidence="1">ECLA1</strain>
    </source>
</reference>